<accession>A0A099YC67</accession>
<evidence type="ECO:0000259" key="11">
    <source>
        <dbReference type="PROSITE" id="PS51900"/>
    </source>
</evidence>
<dbReference type="CDD" id="cd00397">
    <property type="entry name" value="DNA_BRE_C"/>
    <property type="match status" value="1"/>
</dbReference>
<keyword evidence="2" id="KW-0963">Cytoplasm</keyword>
<protein>
    <submittedName>
        <fullName evidence="12 13">Recombinase XerS</fullName>
    </submittedName>
</protein>
<evidence type="ECO:0000256" key="5">
    <source>
        <dbReference type="ARBA" id="ARBA00022908"/>
    </source>
</evidence>
<keyword evidence="7" id="KW-0233">DNA recombination</keyword>
<organism evidence="12 14">
    <name type="scientific">Limosilactobacillus mucosae</name>
    <name type="common">Lactobacillus mucosae</name>
    <dbReference type="NCBI Taxonomy" id="97478"/>
    <lineage>
        <taxon>Bacteria</taxon>
        <taxon>Bacillati</taxon>
        <taxon>Bacillota</taxon>
        <taxon>Bacilli</taxon>
        <taxon>Lactobacillales</taxon>
        <taxon>Lactobacillaceae</taxon>
        <taxon>Limosilactobacillus</taxon>
    </lineage>
</organism>
<name>A0A099YC67_LIMMU</name>
<dbReference type="PROSITE" id="PS51900">
    <property type="entry name" value="CB"/>
    <property type="match status" value="1"/>
</dbReference>
<dbReference type="NCBIfam" id="NF003462">
    <property type="entry name" value="PRK05084.1"/>
    <property type="match status" value="1"/>
</dbReference>
<keyword evidence="5" id="KW-0229">DNA integration</keyword>
<evidence type="ECO:0000313" key="14">
    <source>
        <dbReference type="Proteomes" id="UP000030001"/>
    </source>
</evidence>
<evidence type="ECO:0000256" key="7">
    <source>
        <dbReference type="ARBA" id="ARBA00023172"/>
    </source>
</evidence>
<evidence type="ECO:0000256" key="8">
    <source>
        <dbReference type="ARBA" id="ARBA00023306"/>
    </source>
</evidence>
<proteinExistence type="predicted"/>
<dbReference type="PROSITE" id="PS51898">
    <property type="entry name" value="TYR_RECOMBINASE"/>
    <property type="match status" value="1"/>
</dbReference>
<dbReference type="GO" id="GO:0003677">
    <property type="term" value="F:DNA binding"/>
    <property type="evidence" value="ECO:0007669"/>
    <property type="project" value="UniProtKB-UniRule"/>
</dbReference>
<dbReference type="RefSeq" id="WP_034539934.1">
    <property type="nucleotide sequence ID" value="NZ_CABFNH010000026.1"/>
</dbReference>
<evidence type="ECO:0000313" key="12">
    <source>
        <dbReference type="EMBL" id="KGL66967.1"/>
    </source>
</evidence>
<reference evidence="13 15" key="2">
    <citation type="submission" date="2019-06" db="EMBL/GenBank/DDBJ databases">
        <authorList>
            <person name="Rodrigo-Torres L."/>
            <person name="Arahal R. D."/>
            <person name="Lucena T."/>
        </authorList>
    </citation>
    <scope>NUCLEOTIDE SEQUENCE [LARGE SCALE GENOMIC DNA]</scope>
    <source>
        <strain evidence="13 15">INIA P508</strain>
    </source>
</reference>
<keyword evidence="8" id="KW-0131">Cell cycle</keyword>
<dbReference type="InterPro" id="IPR013762">
    <property type="entry name" value="Integrase-like_cat_sf"/>
</dbReference>
<dbReference type="InterPro" id="IPR002104">
    <property type="entry name" value="Integrase_catalytic"/>
</dbReference>
<dbReference type="InterPro" id="IPR011010">
    <property type="entry name" value="DNA_brk_join_enz"/>
</dbReference>
<keyword evidence="4" id="KW-0159">Chromosome partition</keyword>
<dbReference type="Gene3D" id="1.10.443.10">
    <property type="entry name" value="Intergrase catalytic core"/>
    <property type="match status" value="1"/>
</dbReference>
<dbReference type="SUPFAM" id="SSF56349">
    <property type="entry name" value="DNA breaking-rejoining enzymes"/>
    <property type="match status" value="1"/>
</dbReference>
<dbReference type="GO" id="GO:0007059">
    <property type="term" value="P:chromosome segregation"/>
    <property type="evidence" value="ECO:0007669"/>
    <property type="project" value="UniProtKB-KW"/>
</dbReference>
<evidence type="ECO:0000256" key="2">
    <source>
        <dbReference type="ARBA" id="ARBA00022490"/>
    </source>
</evidence>
<evidence type="ECO:0000313" key="15">
    <source>
        <dbReference type="Proteomes" id="UP000365705"/>
    </source>
</evidence>
<dbReference type="AlphaFoldDB" id="A0A099YC67"/>
<sequence length="360" mass="41720">MEADKYLKLIDEELSRLPDYVNEYRLGTNHAITTTYQYLTEIRRFMDWLRTSGLVDAKSNREIPTSVLEHLRRNDIMLYIDHLRHTTNAQGRVNSPTSINRSINALRSLFKFLTITADNNDGEPYFERNVMLKINSLNDTKTLNYRAHALAAHMYRGQMKFDFIDFIENRYPKVCDKRSLPAYRRNKERDIAIVALILGTGIRVSETANVNVNDINWQQQMLDVTRKGGQKDSVPIAPWAVKYVQDYRDLRVQRYGATKKDQAFFLTIYQGKTRRITANAIERMVKKYSTAFGHPLTPHKLRHTLASELYDVTKDQVLVSQQLGQKGTSATDLYTHVDQKEQKAALREISEQANQAPQNE</sequence>
<dbReference type="GO" id="GO:0006310">
    <property type="term" value="P:DNA recombination"/>
    <property type="evidence" value="ECO:0007669"/>
    <property type="project" value="UniProtKB-KW"/>
</dbReference>
<dbReference type="EMBL" id="CABFNH010000026">
    <property type="protein sequence ID" value="VTZ91927.1"/>
    <property type="molecule type" value="Genomic_DNA"/>
</dbReference>
<gene>
    <name evidence="13" type="primary">xerS</name>
    <name evidence="13" type="ORF">LMUP508_01567</name>
    <name evidence="12" type="ORF">LX03_04800</name>
</gene>
<evidence type="ECO:0000256" key="6">
    <source>
        <dbReference type="ARBA" id="ARBA00023125"/>
    </source>
</evidence>
<feature type="domain" description="Core-binding (CB)" evidence="11">
    <location>
        <begin position="12"/>
        <end position="114"/>
    </location>
</feature>
<dbReference type="Proteomes" id="UP000030001">
    <property type="component" value="Unassembled WGS sequence"/>
</dbReference>
<evidence type="ECO:0000313" key="13">
    <source>
        <dbReference type="EMBL" id="VTZ91927.1"/>
    </source>
</evidence>
<evidence type="ECO:0000256" key="3">
    <source>
        <dbReference type="ARBA" id="ARBA00022618"/>
    </source>
</evidence>
<dbReference type="InterPro" id="IPR010998">
    <property type="entry name" value="Integrase_recombinase_N"/>
</dbReference>
<dbReference type="PANTHER" id="PTHR30349:SF77">
    <property type="entry name" value="TYROSINE RECOMBINASE XERC"/>
    <property type="match status" value="1"/>
</dbReference>
<evidence type="ECO:0000256" key="4">
    <source>
        <dbReference type="ARBA" id="ARBA00022829"/>
    </source>
</evidence>
<dbReference type="PANTHER" id="PTHR30349">
    <property type="entry name" value="PHAGE INTEGRASE-RELATED"/>
    <property type="match status" value="1"/>
</dbReference>
<dbReference type="GO" id="GO:0005737">
    <property type="term" value="C:cytoplasm"/>
    <property type="evidence" value="ECO:0007669"/>
    <property type="project" value="UniProtKB-SubCell"/>
</dbReference>
<dbReference type="Gene3D" id="1.10.150.130">
    <property type="match status" value="1"/>
</dbReference>
<dbReference type="GO" id="GO:0051301">
    <property type="term" value="P:cell division"/>
    <property type="evidence" value="ECO:0007669"/>
    <property type="project" value="UniProtKB-KW"/>
</dbReference>
<dbReference type="Pfam" id="PF00589">
    <property type="entry name" value="Phage_integrase"/>
    <property type="match status" value="1"/>
</dbReference>
<reference evidence="12 14" key="1">
    <citation type="submission" date="2014-09" db="EMBL/GenBank/DDBJ databases">
        <title>Lactobacillus mucosae CRL573 Genome Sequencing.</title>
        <authorList>
            <person name="Bleckwedel J."/>
            <person name="Teran L.C."/>
            <person name="Bonacina J."/>
            <person name="Saavedra L."/>
            <person name="Mozzi F.B."/>
            <person name="Raya R.R."/>
        </authorList>
    </citation>
    <scope>NUCLEOTIDE SEQUENCE [LARGE SCALE GENOMIC DNA]</scope>
    <source>
        <strain evidence="12 14">CRL573</strain>
    </source>
</reference>
<dbReference type="InterPro" id="IPR050090">
    <property type="entry name" value="Tyrosine_recombinase_XerCD"/>
</dbReference>
<evidence type="ECO:0000256" key="9">
    <source>
        <dbReference type="PROSITE-ProRule" id="PRU01248"/>
    </source>
</evidence>
<dbReference type="GO" id="GO:0015074">
    <property type="term" value="P:DNA integration"/>
    <property type="evidence" value="ECO:0007669"/>
    <property type="project" value="UniProtKB-KW"/>
</dbReference>
<keyword evidence="6 9" id="KW-0238">DNA-binding</keyword>
<evidence type="ECO:0000256" key="1">
    <source>
        <dbReference type="ARBA" id="ARBA00004496"/>
    </source>
</evidence>
<evidence type="ECO:0000259" key="10">
    <source>
        <dbReference type="PROSITE" id="PS51898"/>
    </source>
</evidence>
<feature type="domain" description="Tyr recombinase" evidence="10">
    <location>
        <begin position="170"/>
        <end position="347"/>
    </location>
</feature>
<dbReference type="InterPro" id="IPR044068">
    <property type="entry name" value="CB"/>
</dbReference>
<comment type="subcellular location">
    <subcellularLocation>
        <location evidence="1">Cytoplasm</location>
    </subcellularLocation>
</comment>
<dbReference type="Proteomes" id="UP000365705">
    <property type="component" value="Unassembled WGS sequence"/>
</dbReference>
<dbReference type="EMBL" id="JROC01000030">
    <property type="protein sequence ID" value="KGL66967.1"/>
    <property type="molecule type" value="Genomic_DNA"/>
</dbReference>
<keyword evidence="3" id="KW-0132">Cell division</keyword>